<proteinExistence type="predicted"/>
<comment type="caution">
    <text evidence="1">The sequence shown here is derived from an EMBL/GenBank/DDBJ whole genome shotgun (WGS) entry which is preliminary data.</text>
</comment>
<accession>A0A3N9PSR4</accession>
<dbReference type="Proteomes" id="UP000282529">
    <property type="component" value="Unassembled WGS sequence"/>
</dbReference>
<evidence type="ECO:0000313" key="1">
    <source>
        <dbReference type="EMBL" id="RQW09412.1"/>
    </source>
</evidence>
<organism evidence="1 2">
    <name type="scientific">Paenibacillus rhizophilus</name>
    <dbReference type="NCBI Taxonomy" id="1850366"/>
    <lineage>
        <taxon>Bacteria</taxon>
        <taxon>Bacillati</taxon>
        <taxon>Bacillota</taxon>
        <taxon>Bacilli</taxon>
        <taxon>Bacillales</taxon>
        <taxon>Paenibacillaceae</taxon>
        <taxon>Paenibacillus</taxon>
    </lineage>
</organism>
<name>A0A3N9PSR4_9BACL</name>
<evidence type="ECO:0000313" key="2">
    <source>
        <dbReference type="Proteomes" id="UP000282529"/>
    </source>
</evidence>
<gene>
    <name evidence="1" type="ORF">EH198_19685</name>
</gene>
<dbReference type="OrthoDB" id="2706506at2"/>
<protein>
    <submittedName>
        <fullName evidence="1">Uncharacterized protein</fullName>
    </submittedName>
</protein>
<sequence length="105" mass="12247">MRGESGEFEVKLDDTGLSELQGRLQELEREDEYAFRRTFVPYKSADHDDAANQFDDKTVRLYRFLWEHGTEETRRMIVSLNVLPKLENTGYHDKGYGEDGSPTNK</sequence>
<keyword evidence="2" id="KW-1185">Reference proteome</keyword>
<dbReference type="AlphaFoldDB" id="A0A3N9PSR4"/>
<dbReference type="EMBL" id="RQPI01000014">
    <property type="protein sequence ID" value="RQW09412.1"/>
    <property type="molecule type" value="Genomic_DNA"/>
</dbReference>
<reference evidence="1 2" key="1">
    <citation type="submission" date="2018-11" db="EMBL/GenBank/DDBJ databases">
        <title>Genome sequence of strain 7197.</title>
        <authorList>
            <person name="Gao J."/>
            <person name="Sun J."/>
        </authorList>
    </citation>
    <scope>NUCLEOTIDE SEQUENCE [LARGE SCALE GENOMIC DNA]</scope>
    <source>
        <strain evidence="1 2">7197</strain>
    </source>
</reference>